<sequence>MTFDVVPPTEGSHRVLPRPMIRPGQSSTRGMRVAIIHYWLVGMRGGEKVLESLLRMFPDADIVTHVYDPARVSPLIRRHKVITTSINRLPFAPRLYTKYLPLMPRALEEVDLTGYDLVISSESGPAKGVIAPPEAVHICYCHSPMRYLWDQYHTYRREAGFVTRQIMPHMAARLRSWDVISAARVDAFAANSQHVAQRIQKYWRRPAEVIYPPVAVDDFAPIPAADRGEFYLWAGELVAYKRPDLAIEAFNRLDRPLIVIGGPRKAERALAARANSNIRFVGHVPFDKLRRYLASCKALIFPGEEDFGILPVEVMASGRPVIAYGRGGALSTVIDGETGLLFKDQSVEGLVEAVKRFEAEGLEHLDPQALVRHAATFDEAAFQRGIVKLLASQSVRYEPSLEFERTAALAIS</sequence>
<evidence type="ECO:0000259" key="2">
    <source>
        <dbReference type="Pfam" id="PF13439"/>
    </source>
</evidence>
<dbReference type="GO" id="GO:0016757">
    <property type="term" value="F:glycosyltransferase activity"/>
    <property type="evidence" value="ECO:0007669"/>
    <property type="project" value="InterPro"/>
</dbReference>
<dbReference type="PANTHER" id="PTHR45947:SF3">
    <property type="entry name" value="SULFOQUINOVOSYL TRANSFERASE SQD2"/>
    <property type="match status" value="1"/>
</dbReference>
<dbReference type="SUPFAM" id="SSF53756">
    <property type="entry name" value="UDP-Glycosyltransferase/glycogen phosphorylase"/>
    <property type="match status" value="1"/>
</dbReference>
<organism evidence="3">
    <name type="scientific">marine sediment metagenome</name>
    <dbReference type="NCBI Taxonomy" id="412755"/>
    <lineage>
        <taxon>unclassified sequences</taxon>
        <taxon>metagenomes</taxon>
        <taxon>ecological metagenomes</taxon>
    </lineage>
</organism>
<dbReference type="AlphaFoldDB" id="A0A0F9DH62"/>
<evidence type="ECO:0008006" key="4">
    <source>
        <dbReference type="Google" id="ProtNLM"/>
    </source>
</evidence>
<evidence type="ECO:0000259" key="1">
    <source>
        <dbReference type="Pfam" id="PF00534"/>
    </source>
</evidence>
<dbReference type="InterPro" id="IPR001296">
    <property type="entry name" value="Glyco_trans_1"/>
</dbReference>
<dbReference type="PANTHER" id="PTHR45947">
    <property type="entry name" value="SULFOQUINOVOSYL TRANSFERASE SQD2"/>
    <property type="match status" value="1"/>
</dbReference>
<comment type="caution">
    <text evidence="3">The sequence shown here is derived from an EMBL/GenBank/DDBJ whole genome shotgun (WGS) entry which is preliminary data.</text>
</comment>
<gene>
    <name evidence="3" type="ORF">LCGC14_2199320</name>
</gene>
<protein>
    <recommendedName>
        <fullName evidence="4">Glycosyl transferase family 1 domain-containing protein</fullName>
    </recommendedName>
</protein>
<dbReference type="InterPro" id="IPR050194">
    <property type="entry name" value="Glycosyltransferase_grp1"/>
</dbReference>
<evidence type="ECO:0000313" key="3">
    <source>
        <dbReference type="EMBL" id="KKL61038.1"/>
    </source>
</evidence>
<name>A0A0F9DH62_9ZZZZ</name>
<accession>A0A0F9DH62</accession>
<dbReference type="Pfam" id="PF00534">
    <property type="entry name" value="Glycos_transf_1"/>
    <property type="match status" value="1"/>
</dbReference>
<feature type="domain" description="Glycosyltransferase subfamily 4-like N-terminal" evidence="2">
    <location>
        <begin position="44"/>
        <end position="217"/>
    </location>
</feature>
<dbReference type="EMBL" id="LAZR01028943">
    <property type="protein sequence ID" value="KKL61038.1"/>
    <property type="molecule type" value="Genomic_DNA"/>
</dbReference>
<feature type="domain" description="Glycosyl transferase family 1" evidence="1">
    <location>
        <begin position="223"/>
        <end position="361"/>
    </location>
</feature>
<dbReference type="InterPro" id="IPR028098">
    <property type="entry name" value="Glyco_trans_4-like_N"/>
</dbReference>
<dbReference type="Pfam" id="PF13439">
    <property type="entry name" value="Glyco_transf_4"/>
    <property type="match status" value="1"/>
</dbReference>
<reference evidence="3" key="1">
    <citation type="journal article" date="2015" name="Nature">
        <title>Complex archaea that bridge the gap between prokaryotes and eukaryotes.</title>
        <authorList>
            <person name="Spang A."/>
            <person name="Saw J.H."/>
            <person name="Jorgensen S.L."/>
            <person name="Zaremba-Niedzwiedzka K."/>
            <person name="Martijn J."/>
            <person name="Lind A.E."/>
            <person name="van Eijk R."/>
            <person name="Schleper C."/>
            <person name="Guy L."/>
            <person name="Ettema T.J."/>
        </authorList>
    </citation>
    <scope>NUCLEOTIDE SEQUENCE</scope>
</reference>
<proteinExistence type="predicted"/>
<dbReference type="Gene3D" id="3.40.50.2000">
    <property type="entry name" value="Glycogen Phosphorylase B"/>
    <property type="match status" value="2"/>
</dbReference>